<name>A0AAN7CB81_9PEZI</name>
<keyword evidence="3" id="KW-0143">Chaperone</keyword>
<dbReference type="PANTHER" id="PTHR45639">
    <property type="entry name" value="HSC70CB, ISOFORM G-RELATED"/>
    <property type="match status" value="1"/>
</dbReference>
<keyword evidence="5" id="KW-0732">Signal</keyword>
<reference evidence="6" key="1">
    <citation type="journal article" date="2023" name="Mol. Phylogenet. Evol.">
        <title>Genome-scale phylogeny and comparative genomics of the fungal order Sordariales.</title>
        <authorList>
            <person name="Hensen N."/>
            <person name="Bonometti L."/>
            <person name="Westerberg I."/>
            <person name="Brannstrom I.O."/>
            <person name="Guillou S."/>
            <person name="Cros-Aarteil S."/>
            <person name="Calhoun S."/>
            <person name="Haridas S."/>
            <person name="Kuo A."/>
            <person name="Mondo S."/>
            <person name="Pangilinan J."/>
            <person name="Riley R."/>
            <person name="LaButti K."/>
            <person name="Andreopoulos B."/>
            <person name="Lipzen A."/>
            <person name="Chen C."/>
            <person name="Yan M."/>
            <person name="Daum C."/>
            <person name="Ng V."/>
            <person name="Clum A."/>
            <person name="Steindorff A."/>
            <person name="Ohm R.A."/>
            <person name="Martin F."/>
            <person name="Silar P."/>
            <person name="Natvig D.O."/>
            <person name="Lalanne C."/>
            <person name="Gautier V."/>
            <person name="Ament-Velasquez S.L."/>
            <person name="Kruys A."/>
            <person name="Hutchinson M.I."/>
            <person name="Powell A.J."/>
            <person name="Barry K."/>
            <person name="Miller A.N."/>
            <person name="Grigoriev I.V."/>
            <person name="Debuchy R."/>
            <person name="Gladieux P."/>
            <person name="Hiltunen Thoren M."/>
            <person name="Johannesson H."/>
        </authorList>
    </citation>
    <scope>NUCLEOTIDE SEQUENCE</scope>
    <source>
        <strain evidence="6">CBS 532.94</strain>
    </source>
</reference>
<dbReference type="PRINTS" id="PR00301">
    <property type="entry name" value="HEATSHOCK70"/>
</dbReference>
<evidence type="ECO:0000256" key="1">
    <source>
        <dbReference type="ARBA" id="ARBA00022741"/>
    </source>
</evidence>
<dbReference type="EMBL" id="MU860082">
    <property type="protein sequence ID" value="KAK4238829.1"/>
    <property type="molecule type" value="Genomic_DNA"/>
</dbReference>
<feature type="region of interest" description="Disordered" evidence="4">
    <location>
        <begin position="602"/>
        <end position="651"/>
    </location>
</feature>
<dbReference type="GO" id="GO:0005524">
    <property type="term" value="F:ATP binding"/>
    <property type="evidence" value="ECO:0007669"/>
    <property type="project" value="UniProtKB-KW"/>
</dbReference>
<keyword evidence="2" id="KW-0067">ATP-binding</keyword>
<dbReference type="SUPFAM" id="SSF53067">
    <property type="entry name" value="Actin-like ATPase domain"/>
    <property type="match status" value="2"/>
</dbReference>
<accession>A0AAN7CB81</accession>
<proteinExistence type="predicted"/>
<reference evidence="6" key="2">
    <citation type="submission" date="2023-05" db="EMBL/GenBank/DDBJ databases">
        <authorList>
            <consortium name="Lawrence Berkeley National Laboratory"/>
            <person name="Steindorff A."/>
            <person name="Hensen N."/>
            <person name="Bonometti L."/>
            <person name="Westerberg I."/>
            <person name="Brannstrom I.O."/>
            <person name="Guillou S."/>
            <person name="Cros-Aarteil S."/>
            <person name="Calhoun S."/>
            <person name="Haridas S."/>
            <person name="Kuo A."/>
            <person name="Mondo S."/>
            <person name="Pangilinan J."/>
            <person name="Riley R."/>
            <person name="Labutti K."/>
            <person name="Andreopoulos B."/>
            <person name="Lipzen A."/>
            <person name="Chen C."/>
            <person name="Yanf M."/>
            <person name="Daum C."/>
            <person name="Ng V."/>
            <person name="Clum A."/>
            <person name="Ohm R."/>
            <person name="Martin F."/>
            <person name="Silar P."/>
            <person name="Natvig D."/>
            <person name="Lalanne C."/>
            <person name="Gautier V."/>
            <person name="Ament-Velasquez S.L."/>
            <person name="Kruys A."/>
            <person name="Hutchinson M.I."/>
            <person name="Powell A.J."/>
            <person name="Barry K."/>
            <person name="Miller A.N."/>
            <person name="Grigoriev I.V."/>
            <person name="Debuchy R."/>
            <person name="Gladieux P."/>
            <person name="Thoren M.H."/>
            <person name="Johannesson H."/>
        </authorList>
    </citation>
    <scope>NUCLEOTIDE SEQUENCE</scope>
    <source>
        <strain evidence="6">CBS 532.94</strain>
    </source>
</reference>
<keyword evidence="7" id="KW-1185">Reference proteome</keyword>
<dbReference type="FunFam" id="1.20.1270.10:FF:000002">
    <property type="entry name" value="Heat shock 70 kDa protein 4"/>
    <property type="match status" value="1"/>
</dbReference>
<dbReference type="FunFam" id="3.30.420.40:FF:000084">
    <property type="entry name" value="Heat shock protein 17"/>
    <property type="match status" value="1"/>
</dbReference>
<dbReference type="Gene3D" id="3.90.640.10">
    <property type="entry name" value="Actin, Chain A, domain 4"/>
    <property type="match status" value="1"/>
</dbReference>
<dbReference type="Gene3D" id="1.20.1270.10">
    <property type="match status" value="1"/>
</dbReference>
<keyword evidence="1" id="KW-0547">Nucleotide-binding</keyword>
<dbReference type="InterPro" id="IPR013126">
    <property type="entry name" value="Hsp_70_fam"/>
</dbReference>
<feature type="chain" id="PRO_5042970690" evidence="5">
    <location>
        <begin position="26"/>
        <end position="1039"/>
    </location>
</feature>
<dbReference type="Gene3D" id="3.30.420.40">
    <property type="match status" value="2"/>
</dbReference>
<evidence type="ECO:0000256" key="2">
    <source>
        <dbReference type="ARBA" id="ARBA00022840"/>
    </source>
</evidence>
<feature type="compositionally biased region" description="Low complexity" evidence="4">
    <location>
        <begin position="821"/>
        <end position="846"/>
    </location>
</feature>
<feature type="compositionally biased region" description="Basic and acidic residues" evidence="4">
    <location>
        <begin position="1003"/>
        <end position="1017"/>
    </location>
</feature>
<evidence type="ECO:0000313" key="6">
    <source>
        <dbReference type="EMBL" id="KAK4238829.1"/>
    </source>
</evidence>
<dbReference type="Proteomes" id="UP001303760">
    <property type="component" value="Unassembled WGS sequence"/>
</dbReference>
<feature type="region of interest" description="Disordered" evidence="4">
    <location>
        <begin position="821"/>
        <end position="883"/>
    </location>
</feature>
<evidence type="ECO:0000256" key="5">
    <source>
        <dbReference type="SAM" id="SignalP"/>
    </source>
</evidence>
<dbReference type="FunFam" id="3.90.640.10:FF:000039">
    <property type="entry name" value="Hsp70 family chaperone Lhs1/Orp150"/>
    <property type="match status" value="1"/>
</dbReference>
<dbReference type="GO" id="GO:0034663">
    <property type="term" value="C:endoplasmic reticulum chaperone complex"/>
    <property type="evidence" value="ECO:0007669"/>
    <property type="project" value="TreeGrafter"/>
</dbReference>
<feature type="compositionally biased region" description="Low complexity" evidence="4">
    <location>
        <begin position="859"/>
        <end position="868"/>
    </location>
</feature>
<feature type="signal peptide" evidence="5">
    <location>
        <begin position="1"/>
        <end position="25"/>
    </location>
</feature>
<feature type="compositionally biased region" description="Basic and acidic residues" evidence="4">
    <location>
        <begin position="1025"/>
        <end position="1039"/>
    </location>
</feature>
<keyword evidence="6" id="KW-0346">Stress response</keyword>
<dbReference type="PANTHER" id="PTHR45639:SF3">
    <property type="entry name" value="HYPOXIA UP-REGULATED PROTEIN 1"/>
    <property type="match status" value="1"/>
</dbReference>
<dbReference type="GO" id="GO:0140662">
    <property type="term" value="F:ATP-dependent protein folding chaperone"/>
    <property type="evidence" value="ECO:0007669"/>
    <property type="project" value="InterPro"/>
</dbReference>
<evidence type="ECO:0000313" key="7">
    <source>
        <dbReference type="Proteomes" id="UP001303760"/>
    </source>
</evidence>
<feature type="region of interest" description="Disordered" evidence="4">
    <location>
        <begin position="944"/>
        <end position="1039"/>
    </location>
</feature>
<feature type="compositionally biased region" description="Low complexity" evidence="4">
    <location>
        <begin position="617"/>
        <end position="651"/>
    </location>
</feature>
<dbReference type="Gene3D" id="3.30.30.30">
    <property type="match status" value="1"/>
</dbReference>
<dbReference type="AlphaFoldDB" id="A0AAN7CB81"/>
<sequence length="1039" mass="112416">MAQIVRLPLALLLSAVFLFSAHVLAVSAVVGIDLGTEYIKAALVKPGIPLEIVLTKDSRRKEISAVTFKPAPNGPKKGAYPERAYGSDAMALAARFPGDVYPNLKTLLGLPVESAEVKEYARRHPALQVVGHKIRGTAAFKSVGAFTAEEEAFMVEELLAMELQSIRANAEALAGPGSPVRSAVLTVPPFYTAEEKRAVELAAELAGFKVLSLISDGLAVGLHYATSRQFPNVNEGGKPEYHMIFDMGAGSTKATVLKFQSRTVKDMGKFNKTVQEVQVVGSGWDRTLGGDALNYLIVDDMIARFVGSSKAKQMAVDADSVKTHGRTIAKLAKEAERVRHVLSANQNTQASFEGLYDDVDFKYKISRTEFEEMAASHAERVGVAVQNALTAAGIELKDLDSVILHGGASRTPFVQKELEKVVGGADKIRTNVNSDEAAVFGAGFRAAELSPSFRVKEIRVAEGAAYPAGMKWKTDEGKEKHQRLWTATSHLGAAAKEVTFTNREDFTVTFYQTVPAPTSDAGSVDAETKILTPKNLTASVAELVEKHKCEKGDIRLKMGARLASENGEVDVTKVTVECEAEAVEKEGFVDGVKNLFGFGKKEQQPLKGEESSEEAGAETASSSSAAESSATSASESSSTSASAAETTESAEAKTATKKKVLVVIPVQFTLEKAGIPQLSKADLTALKDRLKAFEASDRARKQREEALNQLEGFTYKVRDLLENEDFIKHSTAEERVSLEKKNSEVGDWLYGDGADASKEELKGKLKDLQGIVGPVQKRIEEASKRPELVKGLQEALKNTKDFVADIKKKIAEYEAFLSSKSASSASSTSTTSTETSTTTAPPSSSSGDFDGLEDDDTASRTTTTTAADPMEELTKERGPVPPLYTLEDLKESEDLHASISAWLEEKLAAQEKLGATDDPVLLVKDLTEKREKLDKAGMDLAMKAVRNFERRKASGEKDKDKKKGNGKKAKKASGTESSAKPAQTTKLKPGEDGKMPSQEEIDEMLKEFVREAEEAKQQEQQQQAQKDEERKKGQGHDEL</sequence>
<dbReference type="CDD" id="cd10230">
    <property type="entry name" value="ASKHA_NBD_HSP70_HYOU1"/>
    <property type="match status" value="1"/>
</dbReference>
<gene>
    <name evidence="6" type="ORF">C8A03DRAFT_33153</name>
</gene>
<organism evidence="6 7">
    <name type="scientific">Achaetomium macrosporum</name>
    <dbReference type="NCBI Taxonomy" id="79813"/>
    <lineage>
        <taxon>Eukaryota</taxon>
        <taxon>Fungi</taxon>
        <taxon>Dikarya</taxon>
        <taxon>Ascomycota</taxon>
        <taxon>Pezizomycotina</taxon>
        <taxon>Sordariomycetes</taxon>
        <taxon>Sordariomycetidae</taxon>
        <taxon>Sordariales</taxon>
        <taxon>Chaetomiaceae</taxon>
        <taxon>Achaetomium</taxon>
    </lineage>
</organism>
<comment type="caution">
    <text evidence="6">The sequence shown here is derived from an EMBL/GenBank/DDBJ whole genome shotgun (WGS) entry which is preliminary data.</text>
</comment>
<evidence type="ECO:0000256" key="3">
    <source>
        <dbReference type="ARBA" id="ARBA00023186"/>
    </source>
</evidence>
<dbReference type="Pfam" id="PF00012">
    <property type="entry name" value="HSP70"/>
    <property type="match status" value="1"/>
</dbReference>
<feature type="compositionally biased region" description="Polar residues" evidence="4">
    <location>
        <begin position="975"/>
        <end position="986"/>
    </location>
</feature>
<dbReference type="InterPro" id="IPR043129">
    <property type="entry name" value="ATPase_NBD"/>
</dbReference>
<dbReference type="SUPFAM" id="SSF100934">
    <property type="entry name" value="Heat shock protein 70kD (HSP70), C-terminal subdomain"/>
    <property type="match status" value="1"/>
</dbReference>
<feature type="compositionally biased region" description="Basic and acidic residues" evidence="4">
    <location>
        <begin position="946"/>
        <end position="963"/>
    </location>
</feature>
<evidence type="ECO:0000256" key="4">
    <source>
        <dbReference type="SAM" id="MobiDB-lite"/>
    </source>
</evidence>
<protein>
    <submittedName>
        <fullName evidence="6">Heat shock protein family 70 protein</fullName>
    </submittedName>
</protein>
<dbReference type="GO" id="GO:0030968">
    <property type="term" value="P:endoplasmic reticulum unfolded protein response"/>
    <property type="evidence" value="ECO:0007669"/>
    <property type="project" value="TreeGrafter"/>
</dbReference>
<dbReference type="InterPro" id="IPR029048">
    <property type="entry name" value="HSP70_C_sf"/>
</dbReference>